<evidence type="ECO:0000256" key="7">
    <source>
        <dbReference type="PIRNR" id="PIRNR000232"/>
    </source>
</evidence>
<evidence type="ECO:0000256" key="3">
    <source>
        <dbReference type="ARBA" id="ARBA00022643"/>
    </source>
</evidence>
<dbReference type="CDD" id="cd02135">
    <property type="entry name" value="YdjA-like"/>
    <property type="match status" value="1"/>
</dbReference>
<evidence type="ECO:0000259" key="9">
    <source>
        <dbReference type="Pfam" id="PF00881"/>
    </source>
</evidence>
<protein>
    <recommendedName>
        <fullName evidence="7">Putative NAD(P)H nitroreductase</fullName>
        <ecNumber evidence="7">1.-.-.-</ecNumber>
    </recommendedName>
</protein>
<evidence type="ECO:0000256" key="8">
    <source>
        <dbReference type="PIRSR" id="PIRSR000232-1"/>
    </source>
</evidence>
<reference evidence="10" key="1">
    <citation type="journal article" date="2020" name="Microbiol. Resour. Announc.">
        <title>Complete Genome Sequence of Moraxella osloensis Strain YV1, Isolated from an Australian Wastewater Treatment Plant.</title>
        <authorList>
            <person name="Batinovic S."/>
            <person name="Rice D.T.F."/>
            <person name="Seviour R.J."/>
            <person name="Petrovski S."/>
        </authorList>
    </citation>
    <scope>NUCLEOTIDE SEQUENCE</scope>
    <source>
        <strain evidence="10">YV1</strain>
    </source>
</reference>
<dbReference type="SUPFAM" id="SSF55469">
    <property type="entry name" value="FMN-dependent nitroreductase-like"/>
    <property type="match status" value="1"/>
</dbReference>
<dbReference type="PANTHER" id="PTHR43821:SF1">
    <property type="entry name" value="NAD(P)H NITROREDUCTASE YDJA-RELATED"/>
    <property type="match status" value="1"/>
</dbReference>
<dbReference type="AlphaFoldDB" id="A0A6P1KF11"/>
<feature type="binding site" evidence="8">
    <location>
        <position position="57"/>
    </location>
    <ligand>
        <name>FMN</name>
        <dbReference type="ChEBI" id="CHEBI:58210"/>
        <note>ligand shared between dimeric partners</note>
    </ligand>
</feature>
<dbReference type="PANTHER" id="PTHR43821">
    <property type="entry name" value="NAD(P)H NITROREDUCTASE YDJA-RELATED"/>
    <property type="match status" value="1"/>
</dbReference>
<evidence type="ECO:0000256" key="5">
    <source>
        <dbReference type="ARBA" id="ARBA00023002"/>
    </source>
</evidence>
<dbReference type="Gene3D" id="3.40.109.10">
    <property type="entry name" value="NADH Oxidase"/>
    <property type="match status" value="1"/>
</dbReference>
<dbReference type="InterPro" id="IPR026021">
    <property type="entry name" value="YdjA-like"/>
</dbReference>
<dbReference type="EMBL" id="CP047226">
    <property type="protein sequence ID" value="QHG09242.1"/>
    <property type="molecule type" value="Genomic_DNA"/>
</dbReference>
<organism evidence="10">
    <name type="scientific">Faucicola osloensis</name>
    <name type="common">Moraxella osloensis</name>
    <dbReference type="NCBI Taxonomy" id="34062"/>
    <lineage>
        <taxon>Bacteria</taxon>
        <taxon>Pseudomonadati</taxon>
        <taxon>Pseudomonadota</taxon>
        <taxon>Gammaproteobacteria</taxon>
        <taxon>Moraxellales</taxon>
        <taxon>Moraxellaceae</taxon>
        <taxon>Faucicola</taxon>
    </lineage>
</organism>
<feature type="binding site" description="in other chain" evidence="8">
    <location>
        <begin position="150"/>
        <end position="152"/>
    </location>
    <ligand>
        <name>FMN</name>
        <dbReference type="ChEBI" id="CHEBI:58210"/>
        <note>ligand shared between dimeric partners</note>
    </ligand>
</feature>
<gene>
    <name evidence="10" type="ORF">GSF12_04710</name>
</gene>
<dbReference type="EC" id="1.-.-.-" evidence="7"/>
<sequence length="205" mass="22260">MTNSEILDFIKSRRSIGNLVAPAPTREQVEQAIEVAPAPNREQVEQAIEVALSAPDHKDLNPYRFIVLENQALNTLGTALKNAAIAQGETDEKTLTKAENMPLRAPMIIACVTDFKSHDKVPHWEQIAASSCAVQNLLLALTAQGFATVWRTGPLANAPAIKQLFNVTADNQVIAFVYVGTAVSTIPPRSKIDVTPFIVYDNGTN</sequence>
<evidence type="ECO:0000256" key="2">
    <source>
        <dbReference type="ARBA" id="ARBA00022630"/>
    </source>
</evidence>
<accession>A0A6P1KF11</accession>
<evidence type="ECO:0000256" key="6">
    <source>
        <dbReference type="ARBA" id="ARBA00023027"/>
    </source>
</evidence>
<evidence type="ECO:0000256" key="1">
    <source>
        <dbReference type="ARBA" id="ARBA00007118"/>
    </source>
</evidence>
<keyword evidence="5 7" id="KW-0560">Oxidoreductase</keyword>
<dbReference type="InterPro" id="IPR029479">
    <property type="entry name" value="Nitroreductase"/>
</dbReference>
<comment type="cofactor">
    <cofactor evidence="8">
        <name>FMN</name>
        <dbReference type="ChEBI" id="CHEBI:58210"/>
    </cofactor>
    <text evidence="8">Binds 1 FMN per subunit.</text>
</comment>
<dbReference type="InterPro" id="IPR052530">
    <property type="entry name" value="NAD(P)H_nitroreductase"/>
</dbReference>
<dbReference type="Pfam" id="PF00881">
    <property type="entry name" value="Nitroreductase"/>
    <property type="match status" value="1"/>
</dbReference>
<comment type="similarity">
    <text evidence="1 7">Belongs to the nitroreductase family.</text>
</comment>
<keyword evidence="4 7" id="KW-0521">NADP</keyword>
<evidence type="ECO:0000256" key="4">
    <source>
        <dbReference type="ARBA" id="ARBA00022857"/>
    </source>
</evidence>
<dbReference type="GO" id="GO:0016491">
    <property type="term" value="F:oxidoreductase activity"/>
    <property type="evidence" value="ECO:0007669"/>
    <property type="project" value="UniProtKB-UniRule"/>
</dbReference>
<keyword evidence="2 7" id="KW-0285">Flavoprotein</keyword>
<feature type="domain" description="Nitroreductase" evidence="9">
    <location>
        <begin position="10"/>
        <end position="180"/>
    </location>
</feature>
<dbReference type="PIRSF" id="PIRSF000232">
    <property type="entry name" value="YdjA"/>
    <property type="match status" value="1"/>
</dbReference>
<dbReference type="InterPro" id="IPR000415">
    <property type="entry name" value="Nitroreductase-like"/>
</dbReference>
<evidence type="ECO:0000313" key="10">
    <source>
        <dbReference type="EMBL" id="QHG09242.1"/>
    </source>
</evidence>
<proteinExistence type="inferred from homology"/>
<keyword evidence="3 7" id="KW-0288">FMN</keyword>
<keyword evidence="6 7" id="KW-0520">NAD</keyword>
<name>A0A6P1KF11_FAUOS</name>